<dbReference type="SUPFAM" id="SSF56219">
    <property type="entry name" value="DNase I-like"/>
    <property type="match status" value="1"/>
</dbReference>
<feature type="region of interest" description="Disordered" evidence="1">
    <location>
        <begin position="237"/>
        <end position="263"/>
    </location>
</feature>
<protein>
    <recommendedName>
        <fullName evidence="2">Reverse transcriptase domain-containing protein</fullName>
    </recommendedName>
</protein>
<dbReference type="SUPFAM" id="SSF56672">
    <property type="entry name" value="DNA/RNA polymerases"/>
    <property type="match status" value="1"/>
</dbReference>
<feature type="region of interest" description="Disordered" evidence="1">
    <location>
        <begin position="372"/>
        <end position="400"/>
    </location>
</feature>
<dbReference type="PANTHER" id="PTHR46890:SF28">
    <property type="entry name" value="REVERSE TRANSCRIPTASE DOMAIN-CONTAINING PROTEIN"/>
    <property type="match status" value="1"/>
</dbReference>
<dbReference type="GeneID" id="140014651"/>
<keyword evidence="3" id="KW-1185">Reference proteome</keyword>
<feature type="domain" description="Reverse transcriptase" evidence="2">
    <location>
        <begin position="844"/>
        <end position="1047"/>
    </location>
</feature>
<reference evidence="4" key="1">
    <citation type="submission" date="2025-08" db="UniProtKB">
        <authorList>
            <consortium name="RefSeq"/>
        </authorList>
    </citation>
    <scope>IDENTIFICATION</scope>
    <source>
        <tissue evidence="4">Leaves</tissue>
    </source>
</reference>
<evidence type="ECO:0000259" key="2">
    <source>
        <dbReference type="PROSITE" id="PS50878"/>
    </source>
</evidence>
<evidence type="ECO:0000313" key="4">
    <source>
        <dbReference type="RefSeq" id="XP_071921833.1"/>
    </source>
</evidence>
<accession>A0ABM4VQM1</accession>
<dbReference type="CDD" id="cd01650">
    <property type="entry name" value="RT_nLTR_like"/>
    <property type="match status" value="1"/>
</dbReference>
<name>A0ABM4VQM1_COFAR</name>
<gene>
    <name evidence="4" type="primary">LOC140014651</name>
</gene>
<dbReference type="PROSITE" id="PS50878">
    <property type="entry name" value="RT_POL"/>
    <property type="match status" value="1"/>
</dbReference>
<evidence type="ECO:0000256" key="1">
    <source>
        <dbReference type="SAM" id="MobiDB-lite"/>
    </source>
</evidence>
<dbReference type="PANTHER" id="PTHR46890">
    <property type="entry name" value="NON-LTR RETROLELEMENT REVERSE TRANSCRIPTASE-LIKE PROTEIN-RELATED"/>
    <property type="match status" value="1"/>
</dbReference>
<dbReference type="InterPro" id="IPR000477">
    <property type="entry name" value="RT_dom"/>
</dbReference>
<dbReference type="Gene3D" id="3.60.10.10">
    <property type="entry name" value="Endonuclease/exonuclease/phosphatase"/>
    <property type="match status" value="1"/>
</dbReference>
<organism evidence="3 4">
    <name type="scientific">Coffea arabica</name>
    <name type="common">Arabian coffee</name>
    <dbReference type="NCBI Taxonomy" id="13443"/>
    <lineage>
        <taxon>Eukaryota</taxon>
        <taxon>Viridiplantae</taxon>
        <taxon>Streptophyta</taxon>
        <taxon>Embryophyta</taxon>
        <taxon>Tracheophyta</taxon>
        <taxon>Spermatophyta</taxon>
        <taxon>Magnoliopsida</taxon>
        <taxon>eudicotyledons</taxon>
        <taxon>Gunneridae</taxon>
        <taxon>Pentapetalae</taxon>
        <taxon>asterids</taxon>
        <taxon>lamiids</taxon>
        <taxon>Gentianales</taxon>
        <taxon>Rubiaceae</taxon>
        <taxon>Ixoroideae</taxon>
        <taxon>Gardenieae complex</taxon>
        <taxon>Bertiereae - Coffeeae clade</taxon>
        <taxon>Coffeeae</taxon>
        <taxon>Coffea</taxon>
    </lineage>
</organism>
<sequence length="1047" mass="116621">MEALQPHAGGQAPSSPSFLRKSFAALFSNNTATPSLSVLATPSTHKGEPALIFSQVAMEKLAAPYRLALVGKFSRGRPKLEEFFAQFHSDADFHRVWARGIWYVHGHPMRVFKWTPSFHVGRELSVVLVWFQMPKLPLHLFHKETLFQIAEVVGVPLLVDAATLAVSRPSVARVCVEVDLMKQRPSRVWIGTGQHDGFWQELVPENLPPYCSHCFRQGHTEVGCHVLHPALKPVKVGGDGERLGQPAERGIKPRQRQREGVQDSTALVANSAAVEEAAATKVSGLEPPSETAALVESQAMVGAMVSTSQSAGATAALAEPQTVVAVEVAEQLSAEVVVSAEKELNHEQEFGDNGAVAVEGFEVVLVGGQDLSKEEDDYGNDVRMGSAERRPTEAHMGSKDVLAEEEELRELQERVGNLSPRGDSHMVPDVLSSMVSDHQLGALNLEPNELSLVRQVEPQKKGTKVNAMSSRILRSKEREGLWGELLREKQEVKPWFLVGDFNMILSAEEKRGGVPFRQADRMELAQFMSLAGVGDAGFSGSRYTWCNNRQGMARVWRRLDRLLINSAAMRMECDFTVRHLGRDPSDHEPRLLSAVTRLDGKPSPFRFLNVWTTKPGFLDVVKQCWSGSLPGSPLKVLSEKLRKMKQALRQWSRSSFGDIFLEIRSAEQKVAEAELAHDDNPSEELLIQLHKARARLRNALVVEEEYWKQKARVKWLADGDRNTAFFHSVVTERRRKSVIHRIRRTNGDWVDDEASICNEAVSFFQGLFTEEVGRASSDMLEVIPRVLNDQDNSGLTEILSMDEVKEVLFSMDGDSAAGPDGFTGKFFTAAWEVVAEDVHRAIESFFCGAELPRCVTATAIVLLPKILCPQDFTQFRPISLCNFVNKAISKLLSVRLARVLPRIISPQQSGFVPGRQMADNFLLTQELLSDIRKPNRGGNVVLKLDMMKAYDRVSWLFLIQVLRWFGFSELWIDMVWRLVSNVWFSVIVNGSLKGFFKSTQGLRQGDPISPALFVIGAEVLSRSLNALAVIGVSIPSKFRVDALWSRT</sequence>
<dbReference type="InterPro" id="IPR052343">
    <property type="entry name" value="Retrotransposon-Effector_Assoc"/>
</dbReference>
<dbReference type="RefSeq" id="XP_071921833.1">
    <property type="nucleotide sequence ID" value="XM_072065732.1"/>
</dbReference>
<dbReference type="Proteomes" id="UP001652660">
    <property type="component" value="Chromosome 9e"/>
</dbReference>
<feature type="compositionally biased region" description="Basic and acidic residues" evidence="1">
    <location>
        <begin position="386"/>
        <end position="400"/>
    </location>
</feature>
<dbReference type="InterPro" id="IPR036691">
    <property type="entry name" value="Endo/exonu/phosph_ase_sf"/>
</dbReference>
<evidence type="ECO:0000313" key="3">
    <source>
        <dbReference type="Proteomes" id="UP001652660"/>
    </source>
</evidence>
<dbReference type="Pfam" id="PF00078">
    <property type="entry name" value="RVT_1"/>
    <property type="match status" value="1"/>
</dbReference>
<proteinExistence type="predicted"/>
<dbReference type="InterPro" id="IPR043502">
    <property type="entry name" value="DNA/RNA_pol_sf"/>
</dbReference>